<dbReference type="PANTHER" id="PTHR11132">
    <property type="entry name" value="SOLUTE CARRIER FAMILY 35"/>
    <property type="match status" value="1"/>
</dbReference>
<feature type="region of interest" description="Disordered" evidence="5">
    <location>
        <begin position="235"/>
        <end position="260"/>
    </location>
</feature>
<keyword evidence="4 6" id="KW-0472">Membrane</keyword>
<name>A0A086QC85_TOXGO</name>
<feature type="region of interest" description="Disordered" evidence="5">
    <location>
        <begin position="742"/>
        <end position="782"/>
    </location>
</feature>
<feature type="compositionally biased region" description="Basic and acidic residues" evidence="5">
    <location>
        <begin position="761"/>
        <end position="777"/>
    </location>
</feature>
<organism evidence="7 8">
    <name type="scientific">Toxoplasma gondii MAS</name>
    <dbReference type="NCBI Taxonomy" id="943118"/>
    <lineage>
        <taxon>Eukaryota</taxon>
        <taxon>Sar</taxon>
        <taxon>Alveolata</taxon>
        <taxon>Apicomplexa</taxon>
        <taxon>Conoidasida</taxon>
        <taxon>Coccidia</taxon>
        <taxon>Eucoccidiorida</taxon>
        <taxon>Eimeriorina</taxon>
        <taxon>Sarcocystidae</taxon>
        <taxon>Toxoplasma</taxon>
    </lineage>
</organism>
<accession>A0A086QC85</accession>
<dbReference type="AlphaFoldDB" id="A0A086QC85"/>
<evidence type="ECO:0000256" key="5">
    <source>
        <dbReference type="SAM" id="MobiDB-lite"/>
    </source>
</evidence>
<feature type="compositionally biased region" description="Low complexity" evidence="5">
    <location>
        <begin position="76"/>
        <end position="108"/>
    </location>
</feature>
<dbReference type="GO" id="GO:0016020">
    <property type="term" value="C:membrane"/>
    <property type="evidence" value="ECO:0007669"/>
    <property type="project" value="UniProtKB-SubCell"/>
</dbReference>
<feature type="region of interest" description="Disordered" evidence="5">
    <location>
        <begin position="666"/>
        <end position="701"/>
    </location>
</feature>
<feature type="region of interest" description="Disordered" evidence="5">
    <location>
        <begin position="468"/>
        <end position="557"/>
    </location>
</feature>
<evidence type="ECO:0000256" key="3">
    <source>
        <dbReference type="ARBA" id="ARBA00022989"/>
    </source>
</evidence>
<feature type="compositionally biased region" description="Basic and acidic residues" evidence="5">
    <location>
        <begin position="925"/>
        <end position="950"/>
    </location>
</feature>
<evidence type="ECO:0000313" key="7">
    <source>
        <dbReference type="EMBL" id="KFH10217.1"/>
    </source>
</evidence>
<dbReference type="EMBL" id="AEXC02001804">
    <property type="protein sequence ID" value="KFH10217.1"/>
    <property type="molecule type" value="Genomic_DNA"/>
</dbReference>
<keyword evidence="3 6" id="KW-1133">Transmembrane helix</keyword>
<protein>
    <submittedName>
        <fullName evidence="7">Putative transmembrane protein</fullName>
    </submittedName>
</protein>
<dbReference type="Proteomes" id="UP000028821">
    <property type="component" value="Unassembled WGS sequence"/>
</dbReference>
<evidence type="ECO:0000256" key="1">
    <source>
        <dbReference type="ARBA" id="ARBA00004141"/>
    </source>
</evidence>
<sequence length="1146" mass="121633">MDFSPYSSASCSSFSFSSSASLDCARGSEGKDSSLEISSSLNEGPDLWPCRQASSRRTLPFVFASTSHTFAVSGASSPSSSSLSCSSPSSSLSSSPFPSSSLSSSPFPSSSLSSSSSPPSCLSSSFASFCPSPRCVSAPWWPASRERVLAPRRREGGAGGLSGCLLASSGEGAGAAALPVPLFASQLPHSAKSVGSGASTTVSLSPLRSSSSPSLFSEDDACGCAEAAAAPRAGMRRGGKEKGPRISEACPESVETARVDEEGLPGSARLPRVSDGCRRRWRLFQKGESALEAESERRASVQRLGETEEQRVARSAAAWPDSWGATGGSEDPSATRFTTSFLQDSVRLFADFAETWKLIAPSVGCACLYLVVSPLLTFCNKLLYLPSLSSSPVTCTMLQQVVVVLAVGAARCMYTWGCHRASAGEAADPLLRAGGWREAADADRDSPPLGSHSFAILAKALEQASCLAHGESEQNQAESERTGRPNAKGHPHHASFQEREMSLPSRGSTERLGLTASTRAGGSENRRGERGEKLPRGFVLGSSSRSLEQSRSPEKPVSPLAGCLRVLEGVSAASGPCFRAAKSQWGQLVKRVSSVLVFSQETFQTLAPVALPYTLMLACSNMCLYTSSLSGYHVARCSSIPLQLFLDVLGVDVCLSRVSEVQRKNEEASAAKAALPGSSPDTLRAGPKRVEGDGGCAPAKASQTVSSVYKEAPDMLVSPPRPRHSATSLPAVERQFLKLSPPAVSPRGLTGQRKAVAGEDGDGHAVHASARDRERTTTTETGGRPGLRAGLFFLLLCFSPFFSETSRRHVASPRRLQARLQELGVSRHRLAACTLISVGVFCLAVEGQKLAVSGALMGLGASLFGALYMQLSSHLLRLGRSREAARTPGFCAEAERNEKPRKLPAEATDEPGCHILSDSESDEESSGRTKEERLDERSAESTKETKEKSLSHGQRWARKPFVAPVWRESVCTPQVKDPREEPSRRLAVNDVSARGETTRRSLETEMAMHTAAAAAVILLPLSVVEQLCLCALSERPDATSFWAWRRLGTLAALLLCSGLLAALMPLTSYICFRHLSPLSCCVVGFFKNSVQLLVCPLLRGETPPTRVARFSATLCLLGCGLYALDSCLTMRRRVAKGTRKAGGGGQ</sequence>
<feature type="transmembrane region" description="Helical" evidence="6">
    <location>
        <begin position="1006"/>
        <end position="1023"/>
    </location>
</feature>
<gene>
    <name evidence="7" type="ORF">TGMAS_228030</name>
</gene>
<feature type="transmembrane region" description="Helical" evidence="6">
    <location>
        <begin position="1043"/>
        <end position="1063"/>
    </location>
</feature>
<keyword evidence="2 6" id="KW-0812">Transmembrane</keyword>
<comment type="subcellular location">
    <subcellularLocation>
        <location evidence="1">Membrane</location>
        <topology evidence="1">Multi-pass membrane protein</topology>
    </subcellularLocation>
</comment>
<evidence type="ECO:0000313" key="8">
    <source>
        <dbReference type="Proteomes" id="UP000028821"/>
    </source>
</evidence>
<dbReference type="InterPro" id="IPR050186">
    <property type="entry name" value="TPT_transporter"/>
</dbReference>
<evidence type="ECO:0000256" key="2">
    <source>
        <dbReference type="ARBA" id="ARBA00022692"/>
    </source>
</evidence>
<feature type="region of interest" description="Disordered" evidence="5">
    <location>
        <begin position="889"/>
        <end position="955"/>
    </location>
</feature>
<proteinExistence type="predicted"/>
<feature type="compositionally biased region" description="Basic and acidic residues" evidence="5">
    <location>
        <begin position="893"/>
        <end position="904"/>
    </location>
</feature>
<feature type="transmembrane region" description="Helical" evidence="6">
    <location>
        <begin position="1106"/>
        <end position="1124"/>
    </location>
</feature>
<feature type="compositionally biased region" description="Basic and acidic residues" evidence="5">
    <location>
        <begin position="524"/>
        <end position="535"/>
    </location>
</feature>
<feature type="region of interest" description="Disordered" evidence="5">
    <location>
        <begin position="71"/>
        <end position="108"/>
    </location>
</feature>
<feature type="compositionally biased region" description="Low complexity" evidence="5">
    <location>
        <begin position="7"/>
        <end position="21"/>
    </location>
</feature>
<dbReference type="VEuPathDB" id="ToxoDB:TGMAS_228030"/>
<comment type="caution">
    <text evidence="7">The sequence shown here is derived from an EMBL/GenBank/DDBJ whole genome shotgun (WGS) entry which is preliminary data.</text>
</comment>
<reference evidence="7 8" key="1">
    <citation type="submission" date="2014-04" db="EMBL/GenBank/DDBJ databases">
        <authorList>
            <person name="Sibley D."/>
            <person name="Venepally P."/>
            <person name="Karamycheva S."/>
            <person name="Hadjithomas M."/>
            <person name="Khan A."/>
            <person name="Brunk B."/>
            <person name="Roos D."/>
            <person name="Caler E."/>
            <person name="Lorenzi H."/>
        </authorList>
    </citation>
    <scope>NUCLEOTIDE SEQUENCE [LARGE SCALE GENOMIC DNA]</scope>
    <source>
        <strain evidence="7 8">MAS</strain>
    </source>
</reference>
<evidence type="ECO:0000256" key="6">
    <source>
        <dbReference type="SAM" id="Phobius"/>
    </source>
</evidence>
<dbReference type="OrthoDB" id="333967at2759"/>
<feature type="region of interest" description="Disordered" evidence="5">
    <location>
        <begin position="1"/>
        <end position="46"/>
    </location>
</feature>
<evidence type="ECO:0000256" key="4">
    <source>
        <dbReference type="ARBA" id="ARBA00023136"/>
    </source>
</evidence>